<evidence type="ECO:0008006" key="3">
    <source>
        <dbReference type="Google" id="ProtNLM"/>
    </source>
</evidence>
<proteinExistence type="predicted"/>
<evidence type="ECO:0000313" key="2">
    <source>
        <dbReference type="Proteomes" id="UP001549291"/>
    </source>
</evidence>
<evidence type="ECO:0000313" key="1">
    <source>
        <dbReference type="EMBL" id="MET4719325.1"/>
    </source>
</evidence>
<dbReference type="Proteomes" id="UP001549291">
    <property type="component" value="Unassembled WGS sequence"/>
</dbReference>
<protein>
    <recommendedName>
        <fullName evidence="3">Transposase</fullName>
    </recommendedName>
</protein>
<dbReference type="EMBL" id="JBEPTQ010000002">
    <property type="protein sequence ID" value="MET4719325.1"/>
    <property type="molecule type" value="Genomic_DNA"/>
</dbReference>
<organism evidence="1 2">
    <name type="scientific">Bradyrhizobium japonicum</name>
    <dbReference type="NCBI Taxonomy" id="375"/>
    <lineage>
        <taxon>Bacteria</taxon>
        <taxon>Pseudomonadati</taxon>
        <taxon>Pseudomonadota</taxon>
        <taxon>Alphaproteobacteria</taxon>
        <taxon>Hyphomicrobiales</taxon>
        <taxon>Nitrobacteraceae</taxon>
        <taxon>Bradyrhizobium</taxon>
    </lineage>
</organism>
<keyword evidence="2" id="KW-1185">Reference proteome</keyword>
<accession>A0ABV2RRV6</accession>
<gene>
    <name evidence="1" type="ORF">ABIF63_003431</name>
</gene>
<reference evidence="1 2" key="1">
    <citation type="submission" date="2024-06" db="EMBL/GenBank/DDBJ databases">
        <title>Genomic Encyclopedia of Type Strains, Phase V (KMG-V): Genome sequencing to study the core and pangenomes of soil and plant-associated prokaryotes.</title>
        <authorList>
            <person name="Whitman W."/>
        </authorList>
    </citation>
    <scope>NUCLEOTIDE SEQUENCE [LARGE SCALE GENOMIC DNA]</scope>
    <source>
        <strain evidence="1 2">USDA 160</strain>
    </source>
</reference>
<sequence length="32" mass="3836">MFVVRFESLSDLHAVLIEVRSYCTSRHERRKA</sequence>
<name>A0ABV2RRV6_BRAJP</name>
<comment type="caution">
    <text evidence="1">The sequence shown here is derived from an EMBL/GenBank/DDBJ whole genome shotgun (WGS) entry which is preliminary data.</text>
</comment>